<keyword evidence="2" id="KW-0645">Protease</keyword>
<dbReference type="InterPro" id="IPR003653">
    <property type="entry name" value="Peptidase_C48_C"/>
</dbReference>
<comment type="similarity">
    <text evidence="1">Belongs to the peptidase C48 family.</text>
</comment>
<dbReference type="Pfam" id="PF02902">
    <property type="entry name" value="Peptidase_C48"/>
    <property type="match status" value="1"/>
</dbReference>
<protein>
    <recommendedName>
        <fullName evidence="4">Ubiquitin-like protease family profile domain-containing protein</fullName>
    </recommendedName>
</protein>
<dbReference type="InterPro" id="IPR038765">
    <property type="entry name" value="Papain-like_cys_pep_sf"/>
</dbReference>
<dbReference type="OrthoDB" id="1939479at2759"/>
<keyword evidence="3" id="KW-0378">Hydrolase</keyword>
<dbReference type="PROSITE" id="PS50600">
    <property type="entry name" value="ULP_PROTEASE"/>
    <property type="match status" value="1"/>
</dbReference>
<dbReference type="SUPFAM" id="SSF54001">
    <property type="entry name" value="Cysteine proteinases"/>
    <property type="match status" value="1"/>
</dbReference>
<dbReference type="EMBL" id="JACXVP010000004">
    <property type="protein sequence ID" value="KAG5611445.1"/>
    <property type="molecule type" value="Genomic_DNA"/>
</dbReference>
<dbReference type="Proteomes" id="UP000824120">
    <property type="component" value="Chromosome 4"/>
</dbReference>
<gene>
    <name evidence="5" type="ORF">H5410_022726</name>
</gene>
<accession>A0A9J5ZG92</accession>
<dbReference type="GO" id="GO:0008234">
    <property type="term" value="F:cysteine-type peptidase activity"/>
    <property type="evidence" value="ECO:0007669"/>
    <property type="project" value="InterPro"/>
</dbReference>
<evidence type="ECO:0000256" key="3">
    <source>
        <dbReference type="ARBA" id="ARBA00022801"/>
    </source>
</evidence>
<evidence type="ECO:0000313" key="6">
    <source>
        <dbReference type="Proteomes" id="UP000824120"/>
    </source>
</evidence>
<dbReference type="PANTHER" id="PTHR33022">
    <property type="entry name" value="DUF1985 DOMAIN-CONTAINING PROTEIN"/>
    <property type="match status" value="1"/>
</dbReference>
<sequence>MDDVYIPVNCDGNFHWVLAVVELNQRLIHVMLPCYLLDNGFFEKTKRTNWLELDAYKDKQTGTLLEPHHPFNVEHAQGIMQQECDSLDCGLYVDTFAEFLSDQLTIPSDTDGYLSSYLHDRYAALLWRYGSDKVKGQFTTPTEEDFINID</sequence>
<keyword evidence="6" id="KW-1185">Reference proteome</keyword>
<name>A0A9J5ZG92_SOLCO</name>
<dbReference type="Gene3D" id="3.40.395.10">
    <property type="entry name" value="Adenoviral Proteinase, Chain A"/>
    <property type="match status" value="1"/>
</dbReference>
<dbReference type="PANTHER" id="PTHR33022:SF13">
    <property type="entry name" value="UBIQUITIN-LIKE PROTEASE FAMILY PROFILE DOMAIN-CONTAINING PROTEIN"/>
    <property type="match status" value="1"/>
</dbReference>
<evidence type="ECO:0000256" key="1">
    <source>
        <dbReference type="ARBA" id="ARBA00005234"/>
    </source>
</evidence>
<proteinExistence type="inferred from homology"/>
<evidence type="ECO:0000256" key="2">
    <source>
        <dbReference type="ARBA" id="ARBA00022670"/>
    </source>
</evidence>
<organism evidence="5 6">
    <name type="scientific">Solanum commersonii</name>
    <name type="common">Commerson's wild potato</name>
    <name type="synonym">Commerson's nightshade</name>
    <dbReference type="NCBI Taxonomy" id="4109"/>
    <lineage>
        <taxon>Eukaryota</taxon>
        <taxon>Viridiplantae</taxon>
        <taxon>Streptophyta</taxon>
        <taxon>Embryophyta</taxon>
        <taxon>Tracheophyta</taxon>
        <taxon>Spermatophyta</taxon>
        <taxon>Magnoliopsida</taxon>
        <taxon>eudicotyledons</taxon>
        <taxon>Gunneridae</taxon>
        <taxon>Pentapetalae</taxon>
        <taxon>asterids</taxon>
        <taxon>lamiids</taxon>
        <taxon>Solanales</taxon>
        <taxon>Solanaceae</taxon>
        <taxon>Solanoideae</taxon>
        <taxon>Solaneae</taxon>
        <taxon>Solanum</taxon>
    </lineage>
</organism>
<dbReference type="AlphaFoldDB" id="A0A9J5ZG92"/>
<comment type="caution">
    <text evidence="5">The sequence shown here is derived from an EMBL/GenBank/DDBJ whole genome shotgun (WGS) entry which is preliminary data.</text>
</comment>
<evidence type="ECO:0000313" key="5">
    <source>
        <dbReference type="EMBL" id="KAG5611445.1"/>
    </source>
</evidence>
<dbReference type="GO" id="GO:0006508">
    <property type="term" value="P:proteolysis"/>
    <property type="evidence" value="ECO:0007669"/>
    <property type="project" value="UniProtKB-KW"/>
</dbReference>
<evidence type="ECO:0000259" key="4">
    <source>
        <dbReference type="PROSITE" id="PS50600"/>
    </source>
</evidence>
<feature type="domain" description="Ubiquitin-like protease family profile" evidence="4">
    <location>
        <begin position="1"/>
        <end position="100"/>
    </location>
</feature>
<reference evidence="5 6" key="1">
    <citation type="submission" date="2020-09" db="EMBL/GenBank/DDBJ databases">
        <title>De no assembly of potato wild relative species, Solanum commersonii.</title>
        <authorList>
            <person name="Cho K."/>
        </authorList>
    </citation>
    <scope>NUCLEOTIDE SEQUENCE [LARGE SCALE GENOMIC DNA]</scope>
    <source>
        <strain evidence="5">LZ3.2</strain>
        <tissue evidence="5">Leaf</tissue>
    </source>
</reference>